<protein>
    <submittedName>
        <fullName evidence="2">Immunity 52 family protein</fullName>
    </submittedName>
</protein>
<comment type="caution">
    <text evidence="2">The sequence shown here is derived from an EMBL/GenBank/DDBJ whole genome shotgun (WGS) entry which is preliminary data.</text>
</comment>
<accession>A0AAI9C2J0</accession>
<dbReference type="EMBL" id="ABLOJW010000012">
    <property type="protein sequence ID" value="EKT4092956.1"/>
    <property type="molecule type" value="Genomic_DNA"/>
</dbReference>
<evidence type="ECO:0000259" key="1">
    <source>
        <dbReference type="Pfam" id="PF15579"/>
    </source>
</evidence>
<dbReference type="InterPro" id="IPR028969">
    <property type="entry name" value="Imm52"/>
</dbReference>
<reference evidence="2" key="1">
    <citation type="submission" date="2022-07" db="EMBL/GenBank/DDBJ databases">
        <authorList>
            <consortium name="DAFM: The Division of Animal and Food Microbiology"/>
        </authorList>
    </citation>
    <scope>NUCLEOTIDE SEQUENCE</scope>
    <source>
        <strain evidence="2">19MO01SH01-2</strain>
    </source>
</reference>
<name>A0AAI9C2J0_STEMA</name>
<evidence type="ECO:0000313" key="2">
    <source>
        <dbReference type="EMBL" id="EKT4092956.1"/>
    </source>
</evidence>
<sequence>MTIMYRCKIHCTIPERIVDASTVYRDLEPLLQALLEVSALFNGWVEHSRGKGPIPFTDRTRFIEMLAFNARQDGDEYPTAPSAAGAGANLTTARTHKEWKATGCTSINYWPWFGQLTMEIDAPIEAFGESEASVIVRRCIAAIAQTVDVEFVSTDAVGPKPEGKGYQTYYLNHRLFPHRRWLGWMGFVPVLVPHRFIPEAAKMEVVKGRGTIIVAVDEPFDLHNPDHIKRAHQVELRMANAGLLDVTDTSLLE</sequence>
<dbReference type="Pfam" id="PF15579">
    <property type="entry name" value="Imm52"/>
    <property type="match status" value="1"/>
</dbReference>
<proteinExistence type="predicted"/>
<dbReference type="Proteomes" id="UP001218208">
    <property type="component" value="Unassembled WGS sequence"/>
</dbReference>
<organism evidence="2 3">
    <name type="scientific">Stenotrophomonas maltophilia</name>
    <name type="common">Pseudomonas maltophilia</name>
    <name type="synonym">Xanthomonas maltophilia</name>
    <dbReference type="NCBI Taxonomy" id="40324"/>
    <lineage>
        <taxon>Bacteria</taxon>
        <taxon>Pseudomonadati</taxon>
        <taxon>Pseudomonadota</taxon>
        <taxon>Gammaproteobacteria</taxon>
        <taxon>Lysobacterales</taxon>
        <taxon>Lysobacteraceae</taxon>
        <taxon>Stenotrophomonas</taxon>
        <taxon>Stenotrophomonas maltophilia group</taxon>
    </lineage>
</organism>
<feature type="domain" description="Immunity protein 52" evidence="1">
    <location>
        <begin position="180"/>
        <end position="245"/>
    </location>
</feature>
<dbReference type="RefSeq" id="WP_110711030.1">
    <property type="nucleotide sequence ID" value="NZ_CP029773.1"/>
</dbReference>
<gene>
    <name evidence="2" type="ORF">QEG23_002481</name>
</gene>
<evidence type="ECO:0000313" key="3">
    <source>
        <dbReference type="Proteomes" id="UP001218208"/>
    </source>
</evidence>
<dbReference type="AlphaFoldDB" id="A0AAI9C2J0"/>